<evidence type="ECO:0000259" key="4">
    <source>
        <dbReference type="PROSITE" id="PS50109"/>
    </source>
</evidence>
<dbReference type="RefSeq" id="WP_198100496.1">
    <property type="nucleotide sequence ID" value="NZ_JAEDAL010000003.1"/>
</dbReference>
<dbReference type="SUPFAM" id="SSF47384">
    <property type="entry name" value="Homodimeric domain of signal transducing histidine kinase"/>
    <property type="match status" value="1"/>
</dbReference>
<feature type="domain" description="Histidine kinase" evidence="4">
    <location>
        <begin position="320"/>
        <end position="550"/>
    </location>
</feature>
<dbReference type="EC" id="2.7.13.3" evidence="2"/>
<dbReference type="PRINTS" id="PR00344">
    <property type="entry name" value="BCTRLSENSOR"/>
</dbReference>
<dbReference type="PROSITE" id="PS50109">
    <property type="entry name" value="HIS_KIN"/>
    <property type="match status" value="1"/>
</dbReference>
<sequence>MDATHLPADCEDCFPQAARMLRTLCDHFPGGVSVMDRHLRMVLWNQRMVELLDLPSDMFERPVSLPDLWRYNIARGEFGPVTDPEAMLARFTERALRFEAHVFTRTRPNGTVIEIRGEPIAEGGFVTTYVDVTEQKRLRTELNRNDALVAQVINHLPQGISLFDQDLVLQLWNQAFVEVLEFPPEAIFRGARFEDLLAIMAARGDYGPGDSTEQIAKRLELARQFLPHRFERTRPNGRTHLVEGEPVRFDDQIAGFVTTYTDITTQKSTELALRRANDQLASSMAERNAALVAAQDHLEQAISQLVQTEKLAALGHLVAGVAHELNTPIGNSVMAASTFIDRVAELEKALAQGLRRSVLDDFLTFAREAAHLVQNNLERAANLIAAFKQVAVDQTSMRRRKFLLDECIAKVDATMHHLLRNGAHQLVLEIPQGITLDSNPGALEQVITNLINNSLQHGFEGREGGLIRISAHANTDEVALTYEDDGHGMSPDTAKRVFEPFFTTKLGQGGTGLGMHIVHNLVTTALGGHIGLHTHKGQGTRLVMTLPLVAPLQRDDGPL</sequence>
<dbReference type="GO" id="GO:0000155">
    <property type="term" value="F:phosphorelay sensor kinase activity"/>
    <property type="evidence" value="ECO:0007669"/>
    <property type="project" value="InterPro"/>
</dbReference>
<dbReference type="InterPro" id="IPR003661">
    <property type="entry name" value="HisK_dim/P_dom"/>
</dbReference>
<dbReference type="InterPro" id="IPR036097">
    <property type="entry name" value="HisK_dim/P_sf"/>
</dbReference>
<dbReference type="Gene3D" id="1.10.287.130">
    <property type="match status" value="1"/>
</dbReference>
<evidence type="ECO:0000313" key="6">
    <source>
        <dbReference type="Proteomes" id="UP000620139"/>
    </source>
</evidence>
<evidence type="ECO:0000256" key="2">
    <source>
        <dbReference type="ARBA" id="ARBA00012438"/>
    </source>
</evidence>
<dbReference type="CDD" id="cd00082">
    <property type="entry name" value="HisKA"/>
    <property type="match status" value="1"/>
</dbReference>
<dbReference type="PANTHER" id="PTHR43065">
    <property type="entry name" value="SENSOR HISTIDINE KINASE"/>
    <property type="match status" value="1"/>
</dbReference>
<accession>A0A931IUA4</accession>
<dbReference type="Pfam" id="PF02518">
    <property type="entry name" value="HATPase_c"/>
    <property type="match status" value="1"/>
</dbReference>
<evidence type="ECO:0000313" key="5">
    <source>
        <dbReference type="EMBL" id="MBH9552880.1"/>
    </source>
</evidence>
<name>A0A931IUA4_9BURK</name>
<keyword evidence="3" id="KW-0597">Phosphoprotein</keyword>
<dbReference type="InterPro" id="IPR003594">
    <property type="entry name" value="HATPase_dom"/>
</dbReference>
<evidence type="ECO:0000256" key="3">
    <source>
        <dbReference type="ARBA" id="ARBA00022553"/>
    </source>
</evidence>
<dbReference type="InterPro" id="IPR036890">
    <property type="entry name" value="HATPase_C_sf"/>
</dbReference>
<gene>
    <name evidence="5" type="ORF">I7X43_08440</name>
</gene>
<dbReference type="AlphaFoldDB" id="A0A931IUA4"/>
<protein>
    <recommendedName>
        <fullName evidence="2">histidine kinase</fullName>
        <ecNumber evidence="2">2.7.13.3</ecNumber>
    </recommendedName>
</protein>
<evidence type="ECO:0000256" key="1">
    <source>
        <dbReference type="ARBA" id="ARBA00000085"/>
    </source>
</evidence>
<dbReference type="EMBL" id="JAEDAL010000003">
    <property type="protein sequence ID" value="MBH9552880.1"/>
    <property type="molecule type" value="Genomic_DNA"/>
</dbReference>
<dbReference type="InterPro" id="IPR005467">
    <property type="entry name" value="His_kinase_dom"/>
</dbReference>
<dbReference type="Gene3D" id="3.30.565.10">
    <property type="entry name" value="Histidine kinase-like ATPase, C-terminal domain"/>
    <property type="match status" value="1"/>
</dbReference>
<dbReference type="Pfam" id="PF12860">
    <property type="entry name" value="PAS_7"/>
    <property type="match status" value="2"/>
</dbReference>
<dbReference type="SUPFAM" id="SSF55874">
    <property type="entry name" value="ATPase domain of HSP90 chaperone/DNA topoisomerase II/histidine kinase"/>
    <property type="match status" value="1"/>
</dbReference>
<dbReference type="InterPro" id="IPR035965">
    <property type="entry name" value="PAS-like_dom_sf"/>
</dbReference>
<dbReference type="InterPro" id="IPR004358">
    <property type="entry name" value="Sig_transdc_His_kin-like_C"/>
</dbReference>
<dbReference type="Proteomes" id="UP000620139">
    <property type="component" value="Unassembled WGS sequence"/>
</dbReference>
<organism evidence="5 6">
    <name type="scientific">Inhella gelatinilytica</name>
    <dbReference type="NCBI Taxonomy" id="2795030"/>
    <lineage>
        <taxon>Bacteria</taxon>
        <taxon>Pseudomonadati</taxon>
        <taxon>Pseudomonadota</taxon>
        <taxon>Betaproteobacteria</taxon>
        <taxon>Burkholderiales</taxon>
        <taxon>Sphaerotilaceae</taxon>
        <taxon>Inhella</taxon>
    </lineage>
</organism>
<keyword evidence="6" id="KW-1185">Reference proteome</keyword>
<proteinExistence type="predicted"/>
<dbReference type="SMART" id="SM00387">
    <property type="entry name" value="HATPase_c"/>
    <property type="match status" value="1"/>
</dbReference>
<comment type="caution">
    <text evidence="5">The sequence shown here is derived from an EMBL/GenBank/DDBJ whole genome shotgun (WGS) entry which is preliminary data.</text>
</comment>
<comment type="catalytic activity">
    <reaction evidence="1">
        <text>ATP + protein L-histidine = ADP + protein N-phospho-L-histidine.</text>
        <dbReference type="EC" id="2.7.13.3"/>
    </reaction>
</comment>
<dbReference type="SUPFAM" id="SSF55785">
    <property type="entry name" value="PYP-like sensor domain (PAS domain)"/>
    <property type="match status" value="2"/>
</dbReference>
<dbReference type="Gene3D" id="3.30.450.20">
    <property type="entry name" value="PAS domain"/>
    <property type="match status" value="2"/>
</dbReference>
<reference evidence="5" key="1">
    <citation type="submission" date="2020-12" db="EMBL/GenBank/DDBJ databases">
        <title>The genome sequence of Inhella sp. 4Y17.</title>
        <authorList>
            <person name="Liu Y."/>
        </authorList>
    </citation>
    <scope>NUCLEOTIDE SEQUENCE</scope>
    <source>
        <strain evidence="5">4Y10</strain>
    </source>
</reference>